<dbReference type="EMBL" id="CP138348">
    <property type="protein sequence ID" value="WPF88865.1"/>
    <property type="molecule type" value="Genomic_DNA"/>
</dbReference>
<protein>
    <submittedName>
        <fullName evidence="1">Uncharacterized protein</fullName>
    </submittedName>
</protein>
<proteinExistence type="predicted"/>
<sequence>MIKTIDVSHLNSKQIEEISNLIKLFENENKLYKKDSKESKILLKSKTFRDLLENQQSTHQNYDVEEAKWNYLKEKYDL</sequence>
<reference evidence="1" key="1">
    <citation type="submission" date="2023-11" db="EMBL/GenBank/DDBJ databases">
        <title>Genome sequence of Cyanobacterium aponinum BCRC AL20115.</title>
        <authorList>
            <person name="Chang H.-Y."/>
            <person name="Lin K.-M."/>
            <person name="Hsueh H.-T."/>
            <person name="Chu H.-A."/>
            <person name="Kuo C.-H."/>
        </authorList>
    </citation>
    <scope>NUCLEOTIDE SEQUENCE</scope>
    <source>
        <strain evidence="1">AL20115</strain>
    </source>
</reference>
<accession>A0AAF0ZEN4</accession>
<name>A0AAF0ZEN4_9CHRO</name>
<dbReference type="RefSeq" id="WP_320001649.1">
    <property type="nucleotide sequence ID" value="NZ_CP138348.1"/>
</dbReference>
<organism evidence="1">
    <name type="scientific">Cyanobacterium aponinum AL20115</name>
    <dbReference type="NCBI Taxonomy" id="3090662"/>
    <lineage>
        <taxon>Bacteria</taxon>
        <taxon>Bacillati</taxon>
        <taxon>Cyanobacteriota</taxon>
        <taxon>Cyanophyceae</taxon>
        <taxon>Oscillatoriophycideae</taxon>
        <taxon>Chroococcales</taxon>
        <taxon>Geminocystaceae</taxon>
        <taxon>Cyanobacterium</taxon>
    </lineage>
</organism>
<dbReference type="AlphaFoldDB" id="A0AAF0ZEN4"/>
<evidence type="ECO:0000313" key="1">
    <source>
        <dbReference type="EMBL" id="WPF88865.1"/>
    </source>
</evidence>
<gene>
    <name evidence="1" type="ORF">SAY89_00925</name>
</gene>